<accession>A0A7X0Y0K3</accession>
<dbReference type="PANTHER" id="PTHR35335">
    <property type="entry name" value="UPF0716 PROTEIN FXSA"/>
    <property type="match status" value="1"/>
</dbReference>
<dbReference type="RefSeq" id="WP_185525178.1">
    <property type="nucleotide sequence ID" value="NZ_JAARWN010000001.1"/>
</dbReference>
<dbReference type="NCBIfam" id="NF008528">
    <property type="entry name" value="PRK11463.1-2"/>
    <property type="match status" value="1"/>
</dbReference>
<dbReference type="EMBL" id="JAARWN010000001">
    <property type="protein sequence ID" value="MBC1934805.1"/>
    <property type="molecule type" value="Genomic_DNA"/>
</dbReference>
<gene>
    <name evidence="2" type="ORF">HCA69_00410</name>
</gene>
<evidence type="ECO:0000313" key="3">
    <source>
        <dbReference type="Proteomes" id="UP000535908"/>
    </source>
</evidence>
<sequence>MKKLIYYWGAYGFIELLTYILLFQWVGFWPLFFIQIASTAFGVFIVKRLWRGITQNMREGKVMTPYLLDTICLFLAGFLLVIPGILTSIGGLLLFLPFVRSWIKPRINRWIERRMSQGHFTYFDMR</sequence>
<dbReference type="PANTHER" id="PTHR35335:SF1">
    <property type="entry name" value="UPF0716 PROTEIN FXSA"/>
    <property type="match status" value="1"/>
</dbReference>
<evidence type="ECO:0000313" key="2">
    <source>
        <dbReference type="EMBL" id="MBC1934805.1"/>
    </source>
</evidence>
<keyword evidence="1" id="KW-0472">Membrane</keyword>
<dbReference type="AlphaFoldDB" id="A0A7X0Y0K3"/>
<feature type="transmembrane region" description="Helical" evidence="1">
    <location>
        <begin position="32"/>
        <end position="50"/>
    </location>
</feature>
<keyword evidence="1" id="KW-0812">Transmembrane</keyword>
<dbReference type="GO" id="GO:0016020">
    <property type="term" value="C:membrane"/>
    <property type="evidence" value="ECO:0007669"/>
    <property type="project" value="InterPro"/>
</dbReference>
<evidence type="ECO:0000256" key="1">
    <source>
        <dbReference type="SAM" id="Phobius"/>
    </source>
</evidence>
<reference evidence="2 3" key="1">
    <citation type="submission" date="2020-03" db="EMBL/GenBank/DDBJ databases">
        <title>Soil Listeria distribution.</title>
        <authorList>
            <person name="Liao J."/>
            <person name="Wiedmann M."/>
        </authorList>
    </citation>
    <scope>NUCLEOTIDE SEQUENCE [LARGE SCALE GENOMIC DNA]</scope>
    <source>
        <strain evidence="2 3">FSL L7-0741</strain>
    </source>
</reference>
<protein>
    <submittedName>
        <fullName evidence="2">FxsA family protein</fullName>
    </submittedName>
</protein>
<proteinExistence type="predicted"/>
<dbReference type="Proteomes" id="UP000535908">
    <property type="component" value="Unassembled WGS sequence"/>
</dbReference>
<feature type="transmembrane region" description="Helical" evidence="1">
    <location>
        <begin position="71"/>
        <end position="96"/>
    </location>
</feature>
<dbReference type="InterPro" id="IPR007313">
    <property type="entry name" value="FxsA"/>
</dbReference>
<dbReference type="Pfam" id="PF04186">
    <property type="entry name" value="FxsA"/>
    <property type="match status" value="1"/>
</dbReference>
<comment type="caution">
    <text evidence="2">The sequence shown here is derived from an EMBL/GenBank/DDBJ whole genome shotgun (WGS) entry which is preliminary data.</text>
</comment>
<organism evidence="2 3">
    <name type="scientific">Listeria grandensis</name>
    <dbReference type="NCBI Taxonomy" id="1494963"/>
    <lineage>
        <taxon>Bacteria</taxon>
        <taxon>Bacillati</taxon>
        <taxon>Bacillota</taxon>
        <taxon>Bacilli</taxon>
        <taxon>Bacillales</taxon>
        <taxon>Listeriaceae</taxon>
        <taxon>Listeria</taxon>
    </lineage>
</organism>
<keyword evidence="1" id="KW-1133">Transmembrane helix</keyword>
<name>A0A7X0Y0K3_9LIST</name>
<feature type="transmembrane region" description="Helical" evidence="1">
    <location>
        <begin position="5"/>
        <end position="26"/>
    </location>
</feature>